<dbReference type="AlphaFoldDB" id="A0A285SW34"/>
<dbReference type="InterPro" id="IPR003439">
    <property type="entry name" value="ABC_transporter-like_ATP-bd"/>
</dbReference>
<dbReference type="GO" id="GO:0055085">
    <property type="term" value="P:transmembrane transport"/>
    <property type="evidence" value="ECO:0007669"/>
    <property type="project" value="UniProtKB-ARBA"/>
</dbReference>
<keyword evidence="7" id="KW-0472">Membrane</keyword>
<organism evidence="9 10">
    <name type="scientific">Stappia indica</name>
    <dbReference type="NCBI Taxonomy" id="538381"/>
    <lineage>
        <taxon>Bacteria</taxon>
        <taxon>Pseudomonadati</taxon>
        <taxon>Pseudomonadota</taxon>
        <taxon>Alphaproteobacteria</taxon>
        <taxon>Hyphomicrobiales</taxon>
        <taxon>Stappiaceae</taxon>
        <taxon>Stappia</taxon>
    </lineage>
</organism>
<dbReference type="STRING" id="538381.GCA_001696535_03554"/>
<evidence type="ECO:0000259" key="8">
    <source>
        <dbReference type="PROSITE" id="PS50893"/>
    </source>
</evidence>
<gene>
    <name evidence="9" type="ORF">SAMN05421512_10734</name>
</gene>
<dbReference type="OrthoDB" id="7957282at2"/>
<dbReference type="GO" id="GO:0015833">
    <property type="term" value="P:peptide transport"/>
    <property type="evidence" value="ECO:0007669"/>
    <property type="project" value="InterPro"/>
</dbReference>
<dbReference type="Pfam" id="PF08352">
    <property type="entry name" value="oligo_HPY"/>
    <property type="match status" value="1"/>
</dbReference>
<dbReference type="InterPro" id="IPR027417">
    <property type="entry name" value="P-loop_NTPase"/>
</dbReference>
<protein>
    <submittedName>
        <fullName evidence="9">Peptide/nickel transport system ATP-binding protein/oligopeptide transport system ATP-binding protein</fullName>
    </submittedName>
</protein>
<dbReference type="Proteomes" id="UP000219331">
    <property type="component" value="Unassembled WGS sequence"/>
</dbReference>
<evidence type="ECO:0000256" key="2">
    <source>
        <dbReference type="ARBA" id="ARBA00005417"/>
    </source>
</evidence>
<proteinExistence type="inferred from homology"/>
<keyword evidence="10" id="KW-1185">Reference proteome</keyword>
<keyword evidence="4" id="KW-1003">Cell membrane</keyword>
<evidence type="ECO:0000256" key="5">
    <source>
        <dbReference type="ARBA" id="ARBA00022741"/>
    </source>
</evidence>
<dbReference type="InterPro" id="IPR003593">
    <property type="entry name" value="AAA+_ATPase"/>
</dbReference>
<dbReference type="EMBL" id="OBML01000007">
    <property type="protein sequence ID" value="SOC12799.1"/>
    <property type="molecule type" value="Genomic_DNA"/>
</dbReference>
<dbReference type="RefSeq" id="WP_067222854.1">
    <property type="nucleotide sequence ID" value="NZ_MBQE01000005.1"/>
</dbReference>
<evidence type="ECO:0000256" key="4">
    <source>
        <dbReference type="ARBA" id="ARBA00022475"/>
    </source>
</evidence>
<reference evidence="9 10" key="1">
    <citation type="submission" date="2017-08" db="EMBL/GenBank/DDBJ databases">
        <authorList>
            <person name="de Groot N.N."/>
        </authorList>
    </citation>
    <scope>NUCLEOTIDE SEQUENCE [LARGE SCALE GENOMIC DNA]</scope>
    <source>
        <strain evidence="9 10">USBA 352</strain>
    </source>
</reference>
<feature type="domain" description="ABC transporter" evidence="8">
    <location>
        <begin position="18"/>
        <end position="267"/>
    </location>
</feature>
<accession>A0A285SW34</accession>
<dbReference type="InterPro" id="IPR017871">
    <property type="entry name" value="ABC_transporter-like_CS"/>
</dbReference>
<dbReference type="PANTHER" id="PTHR43297:SF2">
    <property type="entry name" value="DIPEPTIDE TRANSPORT ATP-BINDING PROTEIN DPPD"/>
    <property type="match status" value="1"/>
</dbReference>
<dbReference type="InterPro" id="IPR013563">
    <property type="entry name" value="Oligopep_ABC_C"/>
</dbReference>
<dbReference type="Pfam" id="PF00005">
    <property type="entry name" value="ABC_tran"/>
    <property type="match status" value="1"/>
</dbReference>
<dbReference type="SMART" id="SM00382">
    <property type="entry name" value="AAA"/>
    <property type="match status" value="1"/>
</dbReference>
<dbReference type="InterPro" id="IPR050388">
    <property type="entry name" value="ABC_Ni/Peptide_Import"/>
</dbReference>
<dbReference type="GO" id="GO:0016887">
    <property type="term" value="F:ATP hydrolysis activity"/>
    <property type="evidence" value="ECO:0007669"/>
    <property type="project" value="InterPro"/>
</dbReference>
<evidence type="ECO:0000256" key="3">
    <source>
        <dbReference type="ARBA" id="ARBA00022448"/>
    </source>
</evidence>
<dbReference type="CDD" id="cd03257">
    <property type="entry name" value="ABC_NikE_OppD_transporters"/>
    <property type="match status" value="1"/>
</dbReference>
<dbReference type="PROSITE" id="PS50893">
    <property type="entry name" value="ABC_TRANSPORTER_2"/>
    <property type="match status" value="1"/>
</dbReference>
<evidence type="ECO:0000256" key="6">
    <source>
        <dbReference type="ARBA" id="ARBA00022840"/>
    </source>
</evidence>
<sequence>MTNHADSPGAAAAPVLDIRDFTIELVTGKMVSPIVDGASFQVHEGRTLGIVGESGCGKSMLSLGIMKLIPTPPAKIAEGQVLLDGSDLVPLSDKQMEQVRGNRISMIFQEPMTSLNPVYTVGYQIGEALRAHSSLSSAAARQKAIELLRKVGIPNPEKRVDEYPHSLSGGMRQRVMIAIALACEPRVLIADEPTTALDVTIQAQILDLMRSLKTESGTAIMLISHDLGVIAEMADDVIVMYAGRIIEQAPVHSLFAAPSHPYTQGLLASIPAVEGEQHRLQPVPGTVPPPHDRPKGCAFHPRCSFSDEKCRAERPPLEEKLAGHRVACWHAGPGASA</sequence>
<name>A0A285SW34_9HYPH</name>
<comment type="subcellular location">
    <subcellularLocation>
        <location evidence="1">Cell inner membrane</location>
        <topology evidence="1">Peripheral membrane protein</topology>
    </subcellularLocation>
</comment>
<keyword evidence="3" id="KW-0813">Transport</keyword>
<comment type="similarity">
    <text evidence="2">Belongs to the ABC transporter superfamily.</text>
</comment>
<dbReference type="GO" id="GO:0005886">
    <property type="term" value="C:plasma membrane"/>
    <property type="evidence" value="ECO:0007669"/>
    <property type="project" value="UniProtKB-SubCell"/>
</dbReference>
<dbReference type="PANTHER" id="PTHR43297">
    <property type="entry name" value="OLIGOPEPTIDE TRANSPORT ATP-BINDING PROTEIN APPD"/>
    <property type="match status" value="1"/>
</dbReference>
<evidence type="ECO:0000256" key="7">
    <source>
        <dbReference type="ARBA" id="ARBA00023136"/>
    </source>
</evidence>
<evidence type="ECO:0000313" key="9">
    <source>
        <dbReference type="EMBL" id="SOC12799.1"/>
    </source>
</evidence>
<dbReference type="PROSITE" id="PS00211">
    <property type="entry name" value="ABC_TRANSPORTER_1"/>
    <property type="match status" value="1"/>
</dbReference>
<dbReference type="Gene3D" id="3.40.50.300">
    <property type="entry name" value="P-loop containing nucleotide triphosphate hydrolases"/>
    <property type="match status" value="1"/>
</dbReference>
<dbReference type="GO" id="GO:0005524">
    <property type="term" value="F:ATP binding"/>
    <property type="evidence" value="ECO:0007669"/>
    <property type="project" value="UniProtKB-KW"/>
</dbReference>
<dbReference type="NCBIfam" id="TIGR01727">
    <property type="entry name" value="oligo_HPY"/>
    <property type="match status" value="1"/>
</dbReference>
<dbReference type="SUPFAM" id="SSF52540">
    <property type="entry name" value="P-loop containing nucleoside triphosphate hydrolases"/>
    <property type="match status" value="1"/>
</dbReference>
<dbReference type="FunFam" id="3.40.50.300:FF:000016">
    <property type="entry name" value="Oligopeptide ABC transporter ATP-binding component"/>
    <property type="match status" value="1"/>
</dbReference>
<evidence type="ECO:0000256" key="1">
    <source>
        <dbReference type="ARBA" id="ARBA00004417"/>
    </source>
</evidence>
<evidence type="ECO:0000313" key="10">
    <source>
        <dbReference type="Proteomes" id="UP000219331"/>
    </source>
</evidence>
<keyword evidence="5" id="KW-0547">Nucleotide-binding</keyword>
<keyword evidence="6 9" id="KW-0067">ATP-binding</keyword>